<proteinExistence type="predicted"/>
<accession>A0A345MDW7</accession>
<name>A0A345MDW7_9CAUD</name>
<evidence type="ECO:0000313" key="1">
    <source>
        <dbReference type="EMBL" id="AXH68748.1"/>
    </source>
</evidence>
<evidence type="ECO:0000313" key="2">
    <source>
        <dbReference type="Proteomes" id="UP000259914"/>
    </source>
</evidence>
<gene>
    <name evidence="1" type="primary">33</name>
    <name evidence="1" type="ORF">SEA_SPARKLEGODDESS_33</name>
</gene>
<sequence>MIRCLASAKFSMLADIIKPEGAPDDSSSTTGHWEWVQDPDTGAFVQVWVTDDPETPDVEGDVRTVKCRAKAALTGSIRSAEHFGSEYLNEEWVKLELPFNADITLRDRVTNIRTLKGQVLWSEEESSGNPATTFDVFRVSPEIDGFGTVIGKIALVKRAVVQ</sequence>
<protein>
    <submittedName>
        <fullName evidence="1">Uncharacterized protein</fullName>
    </submittedName>
</protein>
<reference evidence="1 2" key="1">
    <citation type="submission" date="2018-07" db="EMBL/GenBank/DDBJ databases">
        <authorList>
            <person name="Dixon J."/>
            <person name="Knudsen H.R."/>
            <person name="Rock W."/>
            <person name="Scott A.N."/>
            <person name="Walsdorf S.L."/>
            <person name="Layton S.R."/>
            <person name="Nayek S."/>
            <person name="Kim T."/>
            <person name="Hughes L.E."/>
            <person name="Garlena R.A."/>
            <person name="Russell D.A."/>
            <person name="Pope W.H."/>
            <person name="Jacobs-Sera D."/>
            <person name="Hatfull G.F."/>
        </authorList>
    </citation>
    <scope>NUCLEOTIDE SEQUENCE [LARGE SCALE GENOMIC DNA]</scope>
</reference>
<dbReference type="EMBL" id="MH590589">
    <property type="protein sequence ID" value="AXH68748.1"/>
    <property type="molecule type" value="Genomic_DNA"/>
</dbReference>
<organism evidence="1 2">
    <name type="scientific">Streptomyces phage SparkleGoddess</name>
    <dbReference type="NCBI Taxonomy" id="2283305"/>
    <lineage>
        <taxon>Viruses</taxon>
        <taxon>Duplodnaviria</taxon>
        <taxon>Heunggongvirae</taxon>
        <taxon>Uroviricota</taxon>
        <taxon>Caudoviricetes</taxon>
        <taxon>Stanwilliamsviridae</taxon>
        <taxon>Loccivirinae</taxon>
        <taxon>Gilsonvirus</taxon>
        <taxon>Gilsonvirus comrade</taxon>
    </lineage>
</organism>
<dbReference type="Proteomes" id="UP000259914">
    <property type="component" value="Segment"/>
</dbReference>